<dbReference type="InterPro" id="IPR004276">
    <property type="entry name" value="GlycoTrans_28_N"/>
</dbReference>
<dbReference type="OrthoDB" id="5835829at2759"/>
<evidence type="ECO:0000313" key="7">
    <source>
        <dbReference type="EMBL" id="KAF7171501.1"/>
    </source>
</evidence>
<dbReference type="GO" id="GO:0016906">
    <property type="term" value="F:sterol 3-beta-glucosyltransferase activity"/>
    <property type="evidence" value="ECO:0007669"/>
    <property type="project" value="UniProtKB-ARBA"/>
</dbReference>
<dbReference type="InterPro" id="IPR002213">
    <property type="entry name" value="UDP_glucos_trans"/>
</dbReference>
<comment type="subcellular location">
    <subcellularLocation>
        <location evidence="1">Endomembrane system</location>
        <topology evidence="1">Peripheral membrane protein</topology>
    </subcellularLocation>
</comment>
<evidence type="ECO:0000256" key="3">
    <source>
        <dbReference type="ARBA" id="ARBA00023098"/>
    </source>
</evidence>
<accession>A0A8H6QGG1</accession>
<dbReference type="CDD" id="cd03784">
    <property type="entry name" value="GT1_Gtf-like"/>
    <property type="match status" value="1"/>
</dbReference>
<feature type="domain" description="Glycosyltransferase family 28 N-terminal" evidence="5">
    <location>
        <begin position="110"/>
        <end position="258"/>
    </location>
</feature>
<evidence type="ECO:0000256" key="4">
    <source>
        <dbReference type="SAM" id="MobiDB-lite"/>
    </source>
</evidence>
<dbReference type="SUPFAM" id="SSF53756">
    <property type="entry name" value="UDP-Glycosyltransferase/glycogen phosphorylase"/>
    <property type="match status" value="1"/>
</dbReference>
<evidence type="ECO:0000256" key="2">
    <source>
        <dbReference type="ARBA" id="ARBA00022679"/>
    </source>
</evidence>
<reference evidence="7" key="1">
    <citation type="submission" date="2020-06" db="EMBL/GenBank/DDBJ databases">
        <title>Draft genome sequences of strains closely related to Aspergillus parafelis and Aspergillus hiratsukae.</title>
        <authorList>
            <person name="Dos Santos R.A.C."/>
            <person name="Rivero-Menendez O."/>
            <person name="Steenwyk J.L."/>
            <person name="Mead M.E."/>
            <person name="Goldman G.H."/>
            <person name="Alastruey-Izquierdo A."/>
            <person name="Rokas A."/>
        </authorList>
    </citation>
    <scope>NUCLEOTIDE SEQUENCE</scope>
    <source>
        <strain evidence="7">CNM-CM5623</strain>
    </source>
</reference>
<feature type="region of interest" description="Disordered" evidence="4">
    <location>
        <begin position="61"/>
        <end position="90"/>
    </location>
</feature>
<dbReference type="InterPro" id="IPR050426">
    <property type="entry name" value="Glycosyltransferase_28"/>
</dbReference>
<evidence type="ECO:0000259" key="5">
    <source>
        <dbReference type="Pfam" id="PF03033"/>
    </source>
</evidence>
<sequence>MATDDNMEVFELPAEPVMLPPSPPAASTGKSGVNMNDDGRVSIDWDSRFVRGFSKLYSRPFLGRPTTPPPDYSELAPQSADDTVQISRPPPAYPESLVEIEKSWKVKLNIVIQVVGSRGDVQPFIALGNELQRYGHRVRLATHDVFESFVRASGLEFYPIGGDPADLMAYMVKNPGLIPSMESLQAGDIQRKRIMVREMLRGCWRSCIDPDMHTQVPFVADAIIANPPSFAHVHCAQALSIPVHLMFTMPWSSTKAFPHPLANMSGGNADESLKNYVSYGVVDWLTWQGLGDVINEWRRKDLNLEDVATFEGPHLAEILKIPFTYCWSPALVPKPLDWPSYIDVCGFFFRDTPKYDPPADLKAFLASGPPPVYIGFGSIVLEEPERITTTIINAVNAVGARAIVSKGWSNLGGTHHDNIYFIGDCPHEWLFNHVAAVVHHGGAGTTACGLRYSKPTLIVPFFGDQPFWGAMVAAAGAGPAPIPHKQLTVDTLAAGIRYCLSEHAAAAASTIAHKMSSESGVHAAVASFHRNLPLDRLQCDLYASQPAVWSVSVPKSRQKLKLSKFAAEALVADGLIDQKSLTIHPIQPFLIENRRWDPITGGASAVMHTTTDLTGSLLGTFYKPVQEYQDYHKHRKYRRSSSMSSSASVGSTATITGKGKVAAGAGAASSNTRPQSDQGGGKLFARMAGASAKSLGSFVPTALKGMTVDIPLAMTEGLRNIPRLHGEEPRDHGSVTDIKSGFAVAGKGFMWGMTEAVSDIVVKPIQGMQQDGAIGAVKGVGKGMSNMVSKSGHAMFGVLIYPSAGIAKSLHASIHSRTRKSIVKARRGEGAWMLESGQFKNTDRDKVPRIKRIIWELQTQFSPFSATALSVVPVPVNLATLLVSWKTIYPAAPATTQAKATNKPVAQLGRLNLFIPHMQPARHPWNIVFHMLHQTTKSIFHVAVAVPRLMNASQARDASEALLPVPPCHPPATPPVQIPESTWRQSDPRYAEQPVQNLGGNLDPDPAGGVLIVAGRVAHGWGGIAD</sequence>
<dbReference type="Gene3D" id="3.40.50.2000">
    <property type="entry name" value="Glycogen Phosphorylase B"/>
    <property type="match status" value="2"/>
</dbReference>
<feature type="region of interest" description="Disordered" evidence="4">
    <location>
        <begin position="962"/>
        <end position="1002"/>
    </location>
</feature>
<dbReference type="EMBL" id="JACBAE010001178">
    <property type="protein sequence ID" value="KAF7171501.1"/>
    <property type="molecule type" value="Genomic_DNA"/>
</dbReference>
<keyword evidence="3" id="KW-0443">Lipid metabolism</keyword>
<feature type="region of interest" description="Disordered" evidence="4">
    <location>
        <begin position="1"/>
        <end position="36"/>
    </location>
</feature>
<dbReference type="AlphaFoldDB" id="A0A8H6QGG1"/>
<dbReference type="GO" id="GO:0006629">
    <property type="term" value="P:lipid metabolic process"/>
    <property type="evidence" value="ECO:0007669"/>
    <property type="project" value="UniProtKB-KW"/>
</dbReference>
<keyword evidence="2" id="KW-0808">Transferase</keyword>
<evidence type="ECO:0000259" key="6">
    <source>
        <dbReference type="Pfam" id="PF06722"/>
    </source>
</evidence>
<evidence type="ECO:0000313" key="8">
    <source>
        <dbReference type="Proteomes" id="UP000654922"/>
    </source>
</evidence>
<proteinExistence type="predicted"/>
<comment type="caution">
    <text evidence="7">The sequence shown here is derived from an EMBL/GenBank/DDBJ whole genome shotgun (WGS) entry which is preliminary data.</text>
</comment>
<dbReference type="GO" id="GO:0005975">
    <property type="term" value="P:carbohydrate metabolic process"/>
    <property type="evidence" value="ECO:0007669"/>
    <property type="project" value="InterPro"/>
</dbReference>
<dbReference type="PANTHER" id="PTHR48050">
    <property type="entry name" value="STEROL 3-BETA-GLUCOSYLTRANSFERASE"/>
    <property type="match status" value="1"/>
</dbReference>
<dbReference type="Pfam" id="PF03033">
    <property type="entry name" value="Glyco_transf_28"/>
    <property type="match status" value="1"/>
</dbReference>
<name>A0A8H6QGG1_9EURO</name>
<evidence type="ECO:0008006" key="9">
    <source>
        <dbReference type="Google" id="ProtNLM"/>
    </source>
</evidence>
<gene>
    <name evidence="7" type="ORF">CNMCM5623_003829</name>
</gene>
<protein>
    <recommendedName>
        <fullName evidence="9">Glycosyltransferase family 28 N-terminal domain-containing protein</fullName>
    </recommendedName>
</protein>
<dbReference type="InterPro" id="IPR010610">
    <property type="entry name" value="EryCIII-like_C"/>
</dbReference>
<dbReference type="FunFam" id="3.40.50.2000:FF:000009">
    <property type="entry name" value="Sterol 3-beta-glucosyltransferase UGT80A2"/>
    <property type="match status" value="1"/>
</dbReference>
<dbReference type="PANTHER" id="PTHR48050:SF27">
    <property type="entry name" value="GLUCOSYLTRANSFERASE, PUTATIVE (AFU_ORTHOLOGUE AFUA_7G04880)-RELATED"/>
    <property type="match status" value="1"/>
</dbReference>
<evidence type="ECO:0000256" key="1">
    <source>
        <dbReference type="ARBA" id="ARBA00004184"/>
    </source>
</evidence>
<dbReference type="Pfam" id="PF06722">
    <property type="entry name" value="EryCIII-like_C"/>
    <property type="match status" value="1"/>
</dbReference>
<dbReference type="Proteomes" id="UP000654922">
    <property type="component" value="Unassembled WGS sequence"/>
</dbReference>
<organism evidence="7 8">
    <name type="scientific">Aspergillus felis</name>
    <dbReference type="NCBI Taxonomy" id="1287682"/>
    <lineage>
        <taxon>Eukaryota</taxon>
        <taxon>Fungi</taxon>
        <taxon>Dikarya</taxon>
        <taxon>Ascomycota</taxon>
        <taxon>Pezizomycotina</taxon>
        <taxon>Eurotiomycetes</taxon>
        <taxon>Eurotiomycetidae</taxon>
        <taxon>Eurotiales</taxon>
        <taxon>Aspergillaceae</taxon>
        <taxon>Aspergillus</taxon>
        <taxon>Aspergillus subgen. Fumigati</taxon>
    </lineage>
</organism>
<dbReference type="GO" id="GO:0012505">
    <property type="term" value="C:endomembrane system"/>
    <property type="evidence" value="ECO:0007669"/>
    <property type="project" value="UniProtKB-SubCell"/>
</dbReference>
<feature type="domain" description="Erythromycin biosynthesis protein CIII-like C-terminal" evidence="6">
    <location>
        <begin position="416"/>
        <end position="518"/>
    </location>
</feature>
<dbReference type="FunFam" id="3.40.50.2000:FF:000100">
    <property type="entry name" value="Glycosyltransferase family 1 protein"/>
    <property type="match status" value="1"/>
</dbReference>
<feature type="compositionally biased region" description="Pro residues" evidence="4">
    <location>
        <begin position="964"/>
        <end position="977"/>
    </location>
</feature>